<dbReference type="InterPro" id="IPR003609">
    <property type="entry name" value="Pan_app"/>
</dbReference>
<dbReference type="PROSITE" id="PS50948">
    <property type="entry name" value="PAN"/>
    <property type="match status" value="2"/>
</dbReference>
<feature type="compositionally biased region" description="Polar residues" evidence="1">
    <location>
        <begin position="29"/>
        <end position="60"/>
    </location>
</feature>
<dbReference type="EMBL" id="CABFOC020000007">
    <property type="protein sequence ID" value="CAH0044859.1"/>
    <property type="molecule type" value="Genomic_DNA"/>
</dbReference>
<feature type="compositionally biased region" description="Low complexity" evidence="1">
    <location>
        <begin position="96"/>
        <end position="148"/>
    </location>
</feature>
<feature type="region of interest" description="Disordered" evidence="1">
    <location>
        <begin position="161"/>
        <end position="189"/>
    </location>
</feature>
<name>A0A9N9W833_9HYPO</name>
<feature type="region of interest" description="Disordered" evidence="1">
    <location>
        <begin position="27"/>
        <end position="148"/>
    </location>
</feature>
<evidence type="ECO:0000256" key="2">
    <source>
        <dbReference type="SAM" id="SignalP"/>
    </source>
</evidence>
<evidence type="ECO:0000256" key="1">
    <source>
        <dbReference type="SAM" id="MobiDB-lite"/>
    </source>
</evidence>
<comment type="caution">
    <text evidence="4">The sequence shown here is derived from an EMBL/GenBank/DDBJ whole genome shotgun (WGS) entry which is preliminary data.</text>
</comment>
<protein>
    <recommendedName>
        <fullName evidence="3">Apple domain-containing protein</fullName>
    </recommendedName>
</protein>
<organism evidence="4 5">
    <name type="scientific">Clonostachys solani</name>
    <dbReference type="NCBI Taxonomy" id="160281"/>
    <lineage>
        <taxon>Eukaryota</taxon>
        <taxon>Fungi</taxon>
        <taxon>Dikarya</taxon>
        <taxon>Ascomycota</taxon>
        <taxon>Pezizomycotina</taxon>
        <taxon>Sordariomycetes</taxon>
        <taxon>Hypocreomycetidae</taxon>
        <taxon>Hypocreales</taxon>
        <taxon>Bionectriaceae</taxon>
        <taxon>Clonostachys</taxon>
    </lineage>
</organism>
<evidence type="ECO:0000259" key="3">
    <source>
        <dbReference type="PROSITE" id="PS50948"/>
    </source>
</evidence>
<evidence type="ECO:0000313" key="4">
    <source>
        <dbReference type="EMBL" id="CAH0044859.1"/>
    </source>
</evidence>
<feature type="signal peptide" evidence="2">
    <location>
        <begin position="1"/>
        <end position="21"/>
    </location>
</feature>
<accession>A0A9N9W833</accession>
<sequence length="542" mass="55860">MRSTVGLAALALAGAFQAVAAKKCVHRPSSATGNTPSDASTDTPGVSSTATPSTSVGNSGSTTPSSLSFETTSSSSSIIVETSSASNTPSTGAGTGTPVETTPSSSSAATPSESSTNTGIVTSTTPAITPTSTSGSAGTPTTPLTTASDAVVTNAVQNGNLARNTDGFTTDGDVSHDSTDGYTGESTSETGCAKLKVTGSGTSSQAPARRNFKRQAAASNLVSISQGLTGLDVNTDYTLRFYYSIVTGSTTQNDCRLLAFFDDQALWSAFIMQPDTSPTAYIQVTKQGRPSQANPVLRFSLRCDIGGSASVLIDSIFLSNQVTPATIDQYIIDYGSGSGSVPVSSFTASTTTSSLAPLRTQECVQLGTAGNGLSASESASYVRPRSQYDSPWPTPVTFRSCIEHCKNAYQYCGAASWNTNTQECVLYKGSLVQIGFAADSASTINFYDGGCLRAPDKYADCGLMGSAVSDSSNPAYIRASGPVPQAAACYQTCVGINMGCVSFSWDALSGICYMFRATRELSGFTPASRSSTTFYNRDCIAS</sequence>
<feature type="domain" description="Apple" evidence="3">
    <location>
        <begin position="363"/>
        <end position="451"/>
    </location>
</feature>
<evidence type="ECO:0000313" key="5">
    <source>
        <dbReference type="Proteomes" id="UP000775872"/>
    </source>
</evidence>
<gene>
    <name evidence="4" type="ORF">CSOL1703_00010599</name>
</gene>
<dbReference type="OrthoDB" id="5388283at2759"/>
<feature type="compositionally biased region" description="Low complexity" evidence="1">
    <location>
        <begin position="61"/>
        <end position="86"/>
    </location>
</feature>
<dbReference type="Pfam" id="PF00024">
    <property type="entry name" value="PAN_1"/>
    <property type="match status" value="1"/>
</dbReference>
<keyword evidence="5" id="KW-1185">Reference proteome</keyword>
<dbReference type="Proteomes" id="UP000775872">
    <property type="component" value="Unassembled WGS sequence"/>
</dbReference>
<feature type="domain" description="Apple" evidence="3">
    <location>
        <begin position="461"/>
        <end position="539"/>
    </location>
</feature>
<dbReference type="AlphaFoldDB" id="A0A9N9W833"/>
<feature type="chain" id="PRO_5040401398" description="Apple domain-containing protein" evidence="2">
    <location>
        <begin position="22"/>
        <end position="542"/>
    </location>
</feature>
<keyword evidence="2" id="KW-0732">Signal</keyword>
<proteinExistence type="predicted"/>
<feature type="compositionally biased region" description="Polar residues" evidence="1">
    <location>
        <begin position="180"/>
        <end position="189"/>
    </location>
</feature>
<reference evidence="4" key="1">
    <citation type="submission" date="2021-10" db="EMBL/GenBank/DDBJ databases">
        <authorList>
            <person name="Piombo E."/>
        </authorList>
    </citation>
    <scope>NUCLEOTIDE SEQUENCE</scope>
</reference>